<proteinExistence type="predicted"/>
<protein>
    <submittedName>
        <fullName evidence="1">Uncharacterized protein</fullName>
    </submittedName>
</protein>
<accession>A0AA36H4S5</accession>
<evidence type="ECO:0000313" key="2">
    <source>
        <dbReference type="Proteomes" id="UP001176961"/>
    </source>
</evidence>
<keyword evidence="2" id="KW-1185">Reference proteome</keyword>
<name>A0AA36H4S5_CYLNA</name>
<evidence type="ECO:0000313" key="1">
    <source>
        <dbReference type="EMBL" id="CAJ0604003.1"/>
    </source>
</evidence>
<dbReference type="AlphaFoldDB" id="A0AA36H4S5"/>
<dbReference type="SUPFAM" id="SSF57302">
    <property type="entry name" value="Snake toxin-like"/>
    <property type="match status" value="1"/>
</dbReference>
<dbReference type="EMBL" id="CATQJL010000305">
    <property type="protein sequence ID" value="CAJ0604003.1"/>
    <property type="molecule type" value="Genomic_DNA"/>
</dbReference>
<organism evidence="1 2">
    <name type="scientific">Cylicocyclus nassatus</name>
    <name type="common">Nematode worm</name>
    <dbReference type="NCBI Taxonomy" id="53992"/>
    <lineage>
        <taxon>Eukaryota</taxon>
        <taxon>Metazoa</taxon>
        <taxon>Ecdysozoa</taxon>
        <taxon>Nematoda</taxon>
        <taxon>Chromadorea</taxon>
        <taxon>Rhabditida</taxon>
        <taxon>Rhabditina</taxon>
        <taxon>Rhabditomorpha</taxon>
        <taxon>Strongyloidea</taxon>
        <taxon>Strongylidae</taxon>
        <taxon>Cylicocyclus</taxon>
    </lineage>
</organism>
<dbReference type="Proteomes" id="UP001176961">
    <property type="component" value="Unassembled WGS sequence"/>
</dbReference>
<comment type="caution">
    <text evidence="1">The sequence shown here is derived from an EMBL/GenBank/DDBJ whole genome shotgun (WGS) entry which is preliminary data.</text>
</comment>
<sequence>MLLVLLLTTLFCNVSSLQCWTYNRLEIKGVDEEEHDYGLLTCRTSKEVCLTVRKTIQLDVGIDTIKIYSTGCGHMKFCLKGSCCRRDGCNKLLYAMLITDISAVPDMYDLEYRKGLNKSAGFSMFLIQSR</sequence>
<dbReference type="InterPro" id="IPR045860">
    <property type="entry name" value="Snake_toxin-like_sf"/>
</dbReference>
<reference evidence="1" key="1">
    <citation type="submission" date="2023-07" db="EMBL/GenBank/DDBJ databases">
        <authorList>
            <consortium name="CYATHOMIX"/>
        </authorList>
    </citation>
    <scope>NUCLEOTIDE SEQUENCE</scope>
    <source>
        <strain evidence="1">N/A</strain>
    </source>
</reference>
<gene>
    <name evidence="1" type="ORF">CYNAS_LOCUS15986</name>
</gene>